<keyword evidence="6" id="KW-1185">Reference proteome</keyword>
<reference evidence="5" key="3">
    <citation type="submission" date="2023-05" db="EMBL/GenBank/DDBJ databases">
        <authorList>
            <person name="Smith C.H."/>
        </authorList>
    </citation>
    <scope>NUCLEOTIDE SEQUENCE</scope>
    <source>
        <strain evidence="5">CHS0354</strain>
        <tissue evidence="5">Mantle</tissue>
    </source>
</reference>
<dbReference type="PANTHER" id="PTHR13542">
    <property type="entry name" value="LSM12 HOMOLOG"/>
    <property type="match status" value="1"/>
</dbReference>
<feature type="compositionally biased region" description="Low complexity" evidence="2">
    <location>
        <begin position="190"/>
        <end position="204"/>
    </location>
</feature>
<gene>
    <name evidence="5" type="ORF">CHS0354_009925</name>
</gene>
<dbReference type="InterPro" id="IPR048478">
    <property type="entry name" value="LSM12_LSM"/>
</dbReference>
<dbReference type="GO" id="GO:0003723">
    <property type="term" value="F:RNA binding"/>
    <property type="evidence" value="ECO:0007669"/>
    <property type="project" value="InterPro"/>
</dbReference>
<dbReference type="InterPro" id="IPR019181">
    <property type="entry name" value="LSM12_ABD"/>
</dbReference>
<dbReference type="PROSITE" id="PS52002">
    <property type="entry name" value="SM"/>
    <property type="match status" value="1"/>
</dbReference>
<evidence type="ECO:0000313" key="5">
    <source>
        <dbReference type="EMBL" id="KAK3607989.1"/>
    </source>
</evidence>
<evidence type="ECO:0008006" key="7">
    <source>
        <dbReference type="Google" id="ProtNLM"/>
    </source>
</evidence>
<dbReference type="EMBL" id="JAEAOA010000629">
    <property type="protein sequence ID" value="KAK3607989.1"/>
    <property type="molecule type" value="Genomic_DNA"/>
</dbReference>
<reference evidence="5" key="2">
    <citation type="journal article" date="2021" name="Genome Biol. Evol.">
        <title>Developing a high-quality reference genome for a parasitic bivalve with doubly uniparental inheritance (Bivalvia: Unionida).</title>
        <authorList>
            <person name="Smith C.H."/>
        </authorList>
    </citation>
    <scope>NUCLEOTIDE SEQUENCE</scope>
    <source>
        <strain evidence="5">CHS0354</strain>
        <tissue evidence="5">Mantle</tissue>
    </source>
</reference>
<dbReference type="Proteomes" id="UP001195483">
    <property type="component" value="Unassembled WGS sequence"/>
</dbReference>
<dbReference type="PROSITE" id="PS52001">
    <property type="entry name" value="AD"/>
    <property type="match status" value="1"/>
</dbReference>
<accession>A0AAE0TCT5</accession>
<feature type="domain" description="AD" evidence="3">
    <location>
        <begin position="83"/>
        <end position="180"/>
    </location>
</feature>
<dbReference type="Pfam" id="PF09793">
    <property type="entry name" value="AD"/>
    <property type="match status" value="1"/>
</dbReference>
<feature type="domain" description="Sm" evidence="4">
    <location>
        <begin position="4"/>
        <end position="74"/>
    </location>
</feature>
<protein>
    <recommendedName>
        <fullName evidence="7">LSM12 anticodon-binding domain-containing protein</fullName>
    </recommendedName>
</protein>
<dbReference type="InterPro" id="IPR016521">
    <property type="entry name" value="RNA-processing_Lsm12"/>
</dbReference>
<organism evidence="5 6">
    <name type="scientific">Potamilus streckersoni</name>
    <dbReference type="NCBI Taxonomy" id="2493646"/>
    <lineage>
        <taxon>Eukaryota</taxon>
        <taxon>Metazoa</taxon>
        <taxon>Spiralia</taxon>
        <taxon>Lophotrochozoa</taxon>
        <taxon>Mollusca</taxon>
        <taxon>Bivalvia</taxon>
        <taxon>Autobranchia</taxon>
        <taxon>Heteroconchia</taxon>
        <taxon>Palaeoheterodonta</taxon>
        <taxon>Unionida</taxon>
        <taxon>Unionoidea</taxon>
        <taxon>Unionidae</taxon>
        <taxon>Ambleminae</taxon>
        <taxon>Lampsilini</taxon>
        <taxon>Potamilus</taxon>
    </lineage>
</organism>
<evidence type="ECO:0000256" key="1">
    <source>
        <dbReference type="ARBA" id="ARBA00006359"/>
    </source>
</evidence>
<feature type="region of interest" description="Disordered" evidence="2">
    <location>
        <begin position="181"/>
        <end position="204"/>
    </location>
</feature>
<dbReference type="AlphaFoldDB" id="A0AAE0TCT5"/>
<reference evidence="5" key="1">
    <citation type="journal article" date="2021" name="Genome Biol. Evol.">
        <title>A High-Quality Reference Genome for a Parasitic Bivalve with Doubly Uniparental Inheritance (Bivalvia: Unionida).</title>
        <authorList>
            <person name="Smith C.H."/>
        </authorList>
    </citation>
    <scope>NUCLEOTIDE SEQUENCE</scope>
    <source>
        <strain evidence="5">CHS0354</strain>
    </source>
</reference>
<evidence type="ECO:0000256" key="2">
    <source>
        <dbReference type="SAM" id="MobiDB-lite"/>
    </source>
</evidence>
<comment type="caution">
    <text evidence="5">The sequence shown here is derived from an EMBL/GenBank/DDBJ whole genome shotgun (WGS) entry which is preliminary data.</text>
</comment>
<comment type="similarity">
    <text evidence="1">Belongs to the LSM12 family.</text>
</comment>
<name>A0AAE0TCT5_9BIVA</name>
<dbReference type="InterPro" id="IPR047575">
    <property type="entry name" value="Sm"/>
</dbReference>
<evidence type="ECO:0000259" key="4">
    <source>
        <dbReference type="PROSITE" id="PS52002"/>
    </source>
</evidence>
<dbReference type="InterPro" id="IPR047574">
    <property type="entry name" value="AD"/>
</dbReference>
<sequence>MKVDMAESEYFSIGSIVSCETCYNQKIQGEVLAFDLGTKTLVIKSAPSNKERNQHDVRLVNLSFVSDVKIIEEAPEGPLPPLPSINIAKINSRLKHNLEQKRRLVNSIGVGVTQEGQKVFNAIFKTINEVRWEGKDIVVMDEVLIKPPYGLDDCHIDKNGNTRALEHVRKIVQKHLAEVESQRNNDLRKSMSPSPASSSASPSS</sequence>
<proteinExistence type="inferred from homology"/>
<evidence type="ECO:0000259" key="3">
    <source>
        <dbReference type="PROSITE" id="PS52001"/>
    </source>
</evidence>
<dbReference type="SMART" id="SM00995">
    <property type="entry name" value="AD"/>
    <property type="match status" value="1"/>
</dbReference>
<evidence type="ECO:0000313" key="6">
    <source>
        <dbReference type="Proteomes" id="UP001195483"/>
    </source>
</evidence>
<dbReference type="PIRSF" id="PIRSF007783">
    <property type="entry name" value="UCP007783_YHR121w"/>
    <property type="match status" value="1"/>
</dbReference>
<dbReference type="Pfam" id="PF21166">
    <property type="entry name" value="LSM12_LSM"/>
    <property type="match status" value="1"/>
</dbReference>
<dbReference type="InterPro" id="IPR039683">
    <property type="entry name" value="Lsm12-like"/>
</dbReference>